<keyword evidence="2" id="KW-0614">Plasmid</keyword>
<accession>B5RP20</accession>
<keyword evidence="3" id="KW-1185">Reference proteome</keyword>
<geneLocation type="plasmid" evidence="2 3">
    <name>pl36</name>
</geneLocation>
<reference evidence="2 3" key="1">
    <citation type="journal article" date="2008" name="PLoS Genet.">
        <title>The genome of Borrelia recurrentis, the agent of deadly louse-borne relapsing fever, is a degraded subset of tick-borne Borrelia duttonii.</title>
        <authorList>
            <person name="Lescot M."/>
            <person name="Audic S."/>
            <person name="Robert C."/>
            <person name="Nguyen T.T."/>
            <person name="Blanc G."/>
            <person name="Cutler S.J."/>
            <person name="Wincker P."/>
            <person name="Couloux A."/>
            <person name="Claverie J.-M."/>
            <person name="Raoult D."/>
            <person name="Drancourt M."/>
        </authorList>
    </citation>
    <scope>NUCLEOTIDE SEQUENCE [LARGE SCALE GENOMIC DNA]</scope>
    <source>
        <strain evidence="2 3">Ly</strain>
    </source>
</reference>
<keyword evidence="1" id="KW-1133">Transmembrane helix</keyword>
<evidence type="ECO:0000313" key="3">
    <source>
        <dbReference type="Proteomes" id="UP000000611"/>
    </source>
</evidence>
<protein>
    <submittedName>
        <fullName evidence="2">Uncharacterized conserved protein</fullName>
    </submittedName>
</protein>
<evidence type="ECO:0000256" key="1">
    <source>
        <dbReference type="SAM" id="Phobius"/>
    </source>
</evidence>
<organism evidence="2 3">
    <name type="scientific">Borrelia duttonii (strain Ly)</name>
    <dbReference type="NCBI Taxonomy" id="412419"/>
    <lineage>
        <taxon>Bacteria</taxon>
        <taxon>Pseudomonadati</taxon>
        <taxon>Spirochaetota</taxon>
        <taxon>Spirochaetia</taxon>
        <taxon>Spirochaetales</taxon>
        <taxon>Borreliaceae</taxon>
        <taxon>Borrelia</taxon>
    </lineage>
</organism>
<keyword evidence="1" id="KW-0812">Transmembrane</keyword>
<dbReference type="AlphaFoldDB" id="B5RP20"/>
<dbReference type="Proteomes" id="UP000000611">
    <property type="component" value="Plasmid pl36"/>
</dbReference>
<keyword evidence="1" id="KW-0472">Membrane</keyword>
<proteinExistence type="predicted"/>
<feature type="transmembrane region" description="Helical" evidence="1">
    <location>
        <begin position="12"/>
        <end position="31"/>
    </location>
</feature>
<sequence length="354" mass="41725">MGNQFQCTRKKEVLILKNIMINVLTVLMILFSSCNLKGLLDIDVNEDLEDINLRIHLKKSEDFEEKLSDNNEILKNLLTSKFKLSDDQIKAILYFQKVVVDFAEGDQYTDSGFYKFINGLEDQVIKSLAESILCVVTEIAEIKEFIKIVKNYKKRQELHLECVKLEDDYITMLRDAYNKPIVYRCQFIEIHNQAQKDKFEVFKNRRIKALDFVSGQDTRQVIRHIKEIVDGGQFSKELSQIDKNRYFTRFIFTIMKVRSFREGLIPNLVTNILELLKIIDEVKVFIDAEKDLDKKQKMENQFNVVKKEYESVIRHAYMDPSSVTYYTSDESLLRFFDLKDLKVHKESFKLIISS</sequence>
<dbReference type="EMBL" id="CP000986">
    <property type="protein sequence ID" value="ACH94106.1"/>
    <property type="molecule type" value="Genomic_DNA"/>
</dbReference>
<dbReference type="NCBIfam" id="NF047534">
    <property type="entry name" value="lipo_BTA121_dup"/>
    <property type="match status" value="1"/>
</dbReference>
<dbReference type="HOGENOM" id="CLU_820558_0_0_12"/>
<dbReference type="KEGG" id="bdu:BDU_6019"/>
<name>B5RP20_BORDL</name>
<evidence type="ECO:0000313" key="2">
    <source>
        <dbReference type="EMBL" id="ACH94106.1"/>
    </source>
</evidence>
<gene>
    <name evidence="2" type="ordered locus">BDU_6019</name>
</gene>